<gene>
    <name evidence="3" type="ORF">PSI14_14040</name>
</gene>
<dbReference type="PANTHER" id="PTHR10799">
    <property type="entry name" value="SNF2/RAD54 HELICASE FAMILY"/>
    <property type="match status" value="1"/>
</dbReference>
<keyword evidence="1" id="KW-0347">Helicase</keyword>
<dbReference type="Gene3D" id="3.40.50.10810">
    <property type="entry name" value="Tandem AAA-ATPase domain"/>
    <property type="match status" value="1"/>
</dbReference>
<evidence type="ECO:0000259" key="2">
    <source>
        <dbReference type="Pfam" id="PF00176"/>
    </source>
</evidence>
<evidence type="ECO:0000313" key="3">
    <source>
        <dbReference type="EMBL" id="MDC9597938.1"/>
    </source>
</evidence>
<organism evidence="3 4">
    <name type="scientific">Xenorhabdus anantnagensis</name>
    <dbReference type="NCBI Taxonomy" id="3025875"/>
    <lineage>
        <taxon>Bacteria</taxon>
        <taxon>Pseudomonadati</taxon>
        <taxon>Pseudomonadota</taxon>
        <taxon>Gammaproteobacteria</taxon>
        <taxon>Enterobacterales</taxon>
        <taxon>Morganellaceae</taxon>
        <taxon>Xenorhabdus</taxon>
    </lineage>
</organism>
<comment type="caution">
    <text evidence="3">The sequence shown here is derived from an EMBL/GenBank/DDBJ whole genome shotgun (WGS) entry which is preliminary data.</text>
</comment>
<dbReference type="InterPro" id="IPR027417">
    <property type="entry name" value="P-loop_NTPase"/>
</dbReference>
<dbReference type="EMBL" id="JAQRFN010000019">
    <property type="protein sequence ID" value="MDC9597938.1"/>
    <property type="molecule type" value="Genomic_DNA"/>
</dbReference>
<reference evidence="3 4" key="1">
    <citation type="submission" date="2023-02" db="EMBL/GenBank/DDBJ databases">
        <title>Entomopathogenic bacteria.</title>
        <authorList>
            <person name="Machado R.A."/>
        </authorList>
    </citation>
    <scope>NUCLEOTIDE SEQUENCE [LARGE SCALE GENOMIC DNA]</scope>
    <source>
        <strain evidence="3 4">XENO-2</strain>
    </source>
</reference>
<name>A0ABT5LVU3_9GAMM</name>
<proteinExistence type="predicted"/>
<keyword evidence="1" id="KW-0547">Nucleotide-binding</keyword>
<keyword evidence="4" id="KW-1185">Reference proteome</keyword>
<sequence>MIYSINNGLVELDGHRVKPDILFKLGKFTAEMDGCELTLIVSKRPAELEFEFHLEPSPFFTLYFREIKLDSNQVNSLVQSGYFIADKKRIYFVSDRLREYTFSACGELRLSGLLKLLRQLYGEGLIDAFPSALINQLREKQSKKICHEKLFVRELYPYQKEGVAWLTFCAANGVGTILADDMGLGKTAQVIALCCDVLEHNPTGKILVVVPNPLLANWIREFVFFRSRS</sequence>
<dbReference type="Proteomes" id="UP001220225">
    <property type="component" value="Unassembled WGS sequence"/>
</dbReference>
<dbReference type="RefSeq" id="WP_273576474.1">
    <property type="nucleotide sequence ID" value="NZ_JAQRFN010000019.1"/>
</dbReference>
<protein>
    <submittedName>
        <fullName evidence="3">SNF2-related protein</fullName>
    </submittedName>
</protein>
<evidence type="ECO:0000256" key="1">
    <source>
        <dbReference type="ARBA" id="ARBA00022806"/>
    </source>
</evidence>
<dbReference type="InterPro" id="IPR038718">
    <property type="entry name" value="SNF2-like_sf"/>
</dbReference>
<keyword evidence="1" id="KW-0067">ATP-binding</keyword>
<dbReference type="SUPFAM" id="SSF52540">
    <property type="entry name" value="P-loop containing nucleoside triphosphate hydrolases"/>
    <property type="match status" value="1"/>
</dbReference>
<dbReference type="InterPro" id="IPR000330">
    <property type="entry name" value="SNF2_N"/>
</dbReference>
<keyword evidence="1" id="KW-0378">Hydrolase</keyword>
<dbReference type="Pfam" id="PF00176">
    <property type="entry name" value="SNF2-rel_dom"/>
    <property type="match status" value="1"/>
</dbReference>
<accession>A0ABT5LVU3</accession>
<feature type="domain" description="SNF2 N-terminal" evidence="2">
    <location>
        <begin position="158"/>
        <end position="223"/>
    </location>
</feature>
<evidence type="ECO:0000313" key="4">
    <source>
        <dbReference type="Proteomes" id="UP001220225"/>
    </source>
</evidence>